<reference evidence="1 2" key="1">
    <citation type="submission" date="2024-09" db="EMBL/GenBank/DDBJ databases">
        <authorList>
            <person name="Sun Q."/>
            <person name="Mori K."/>
        </authorList>
    </citation>
    <scope>NUCLEOTIDE SEQUENCE [LARGE SCALE GENOMIC DNA]</scope>
    <source>
        <strain evidence="1 2">TBRC 0563</strain>
    </source>
</reference>
<sequence length="124" mass="13782">MLRGADAWADFAGHQLTGLDHTRTSAPNILGSSDYSDYARRQCTGDLAAWHLLLFDHLEGIAEDLLDRLVTHPKLAEPELTYIQARRAVQTGTPDRARALMRECLTEPPGHQDFVAFAKEIGAR</sequence>
<protein>
    <submittedName>
        <fullName evidence="1">Uncharacterized protein</fullName>
    </submittedName>
</protein>
<name>A0ABV5YQL4_9ACTN</name>
<evidence type="ECO:0000313" key="1">
    <source>
        <dbReference type="EMBL" id="MFB9836692.1"/>
    </source>
</evidence>
<organism evidence="1 2">
    <name type="scientific">Actinoallomurus acaciae</name>
    <dbReference type="NCBI Taxonomy" id="502577"/>
    <lineage>
        <taxon>Bacteria</taxon>
        <taxon>Bacillati</taxon>
        <taxon>Actinomycetota</taxon>
        <taxon>Actinomycetes</taxon>
        <taxon>Streptosporangiales</taxon>
        <taxon>Thermomonosporaceae</taxon>
        <taxon>Actinoallomurus</taxon>
    </lineage>
</organism>
<gene>
    <name evidence="1" type="ORF">ACFFNX_31410</name>
</gene>
<evidence type="ECO:0000313" key="2">
    <source>
        <dbReference type="Proteomes" id="UP001589627"/>
    </source>
</evidence>
<dbReference type="Proteomes" id="UP001589627">
    <property type="component" value="Unassembled WGS sequence"/>
</dbReference>
<dbReference type="RefSeq" id="WP_378209499.1">
    <property type="nucleotide sequence ID" value="NZ_JBHLZP010000302.1"/>
</dbReference>
<keyword evidence="2" id="KW-1185">Reference proteome</keyword>
<accession>A0ABV5YQL4</accession>
<dbReference type="EMBL" id="JBHLZP010000302">
    <property type="protein sequence ID" value="MFB9836692.1"/>
    <property type="molecule type" value="Genomic_DNA"/>
</dbReference>
<proteinExistence type="predicted"/>
<comment type="caution">
    <text evidence="1">The sequence shown here is derived from an EMBL/GenBank/DDBJ whole genome shotgun (WGS) entry which is preliminary data.</text>
</comment>